<gene>
    <name evidence="5" type="ORF">Salmuc_02666</name>
</gene>
<keyword evidence="6" id="KW-1185">Reference proteome</keyword>
<dbReference type="Pfam" id="PF12833">
    <property type="entry name" value="HTH_18"/>
    <property type="match status" value="1"/>
</dbReference>
<evidence type="ECO:0000313" key="6">
    <source>
        <dbReference type="Proteomes" id="UP000015347"/>
    </source>
</evidence>
<dbReference type="InterPro" id="IPR050204">
    <property type="entry name" value="AraC_XylS_family_regulators"/>
</dbReference>
<dbReference type="InterPro" id="IPR018062">
    <property type="entry name" value="HTH_AraC-typ_CS"/>
</dbReference>
<dbReference type="Proteomes" id="UP000015347">
    <property type="component" value="Unassembled WGS sequence"/>
</dbReference>
<organism evidence="5 6">
    <name type="scientific">Salipiger mucosus DSM 16094</name>
    <dbReference type="NCBI Taxonomy" id="1123237"/>
    <lineage>
        <taxon>Bacteria</taxon>
        <taxon>Pseudomonadati</taxon>
        <taxon>Pseudomonadota</taxon>
        <taxon>Alphaproteobacteria</taxon>
        <taxon>Rhodobacterales</taxon>
        <taxon>Roseobacteraceae</taxon>
        <taxon>Salipiger</taxon>
    </lineage>
</organism>
<dbReference type="PANTHER" id="PTHR46796:SF6">
    <property type="entry name" value="ARAC SUBFAMILY"/>
    <property type="match status" value="1"/>
</dbReference>
<keyword evidence="3" id="KW-0804">Transcription</keyword>
<dbReference type="PROSITE" id="PS01124">
    <property type="entry name" value="HTH_ARAC_FAMILY_2"/>
    <property type="match status" value="1"/>
</dbReference>
<feature type="domain" description="HTH araC/xylS-type" evidence="4">
    <location>
        <begin position="193"/>
        <end position="291"/>
    </location>
</feature>
<dbReference type="InterPro" id="IPR018060">
    <property type="entry name" value="HTH_AraC"/>
</dbReference>
<dbReference type="AlphaFoldDB" id="S9R098"/>
<keyword evidence="2" id="KW-0238">DNA-binding</keyword>
<dbReference type="CDD" id="cd06999">
    <property type="entry name" value="cupin_HpaA-like_N"/>
    <property type="match status" value="1"/>
</dbReference>
<dbReference type="SUPFAM" id="SSF46689">
    <property type="entry name" value="Homeodomain-like"/>
    <property type="match status" value="2"/>
</dbReference>
<name>S9R098_9RHOB</name>
<accession>S9R098</accession>
<dbReference type="InterPro" id="IPR011051">
    <property type="entry name" value="RmlC_Cupin_sf"/>
</dbReference>
<dbReference type="HOGENOM" id="CLU_000445_88_2_5"/>
<evidence type="ECO:0000259" key="4">
    <source>
        <dbReference type="PROSITE" id="PS01124"/>
    </source>
</evidence>
<evidence type="ECO:0000313" key="5">
    <source>
        <dbReference type="EMBL" id="EPX85287.1"/>
    </source>
</evidence>
<proteinExistence type="predicted"/>
<dbReference type="PRINTS" id="PR00032">
    <property type="entry name" value="HTHARAC"/>
</dbReference>
<dbReference type="PANTHER" id="PTHR46796">
    <property type="entry name" value="HTH-TYPE TRANSCRIPTIONAL ACTIVATOR RHAS-RELATED"/>
    <property type="match status" value="1"/>
</dbReference>
<dbReference type="eggNOG" id="COG2207">
    <property type="taxonomic scope" value="Bacteria"/>
</dbReference>
<evidence type="ECO:0000256" key="3">
    <source>
        <dbReference type="ARBA" id="ARBA00023163"/>
    </source>
</evidence>
<dbReference type="Gene3D" id="1.10.10.60">
    <property type="entry name" value="Homeodomain-like"/>
    <property type="match status" value="1"/>
</dbReference>
<dbReference type="SMART" id="SM00342">
    <property type="entry name" value="HTH_ARAC"/>
    <property type="match status" value="1"/>
</dbReference>
<evidence type="ECO:0000256" key="2">
    <source>
        <dbReference type="ARBA" id="ARBA00023125"/>
    </source>
</evidence>
<dbReference type="STRING" id="1123237.Salmuc_02666"/>
<dbReference type="PROSITE" id="PS00041">
    <property type="entry name" value="HTH_ARAC_FAMILY_1"/>
    <property type="match status" value="1"/>
</dbReference>
<dbReference type="InterPro" id="IPR047264">
    <property type="entry name" value="Cupin_HpaA-like_N"/>
</dbReference>
<protein>
    <submittedName>
        <fullName evidence="5">Transcriptional regulator, AraC family</fullName>
    </submittedName>
</protein>
<sequence length="293" mass="33006">MARLIPTYELYGELLSGALSDPIHLETIFERSSKLDWTIRLHRHSRLLQVFLFRTAGVSFRVGDGDHRTGEPLILVVPPGTPHAFRFPEDINGDVLTIPLDEIEAPVLDRVRQVTQPLAGFLARSATPRFADVDALMRQLRQAYHSVGSEREPLLRALSHALVLTLIEELRRTVQVDTGRAGTELSRHEAQAQAFCEEVEARFAESVTVEDYARAVGVSAPHLTRICKRVLGTSPNELVRRRRMLEAKRLLSYTRLPVLDIAHRAGFGDAAFFSRTFKTTFGVTPSEFRRQSD</sequence>
<evidence type="ECO:0000256" key="1">
    <source>
        <dbReference type="ARBA" id="ARBA00023015"/>
    </source>
</evidence>
<comment type="caution">
    <text evidence="5">The sequence shown here is derived from an EMBL/GenBank/DDBJ whole genome shotgun (WGS) entry which is preliminary data.</text>
</comment>
<dbReference type="GO" id="GO:0043565">
    <property type="term" value="F:sequence-specific DNA binding"/>
    <property type="evidence" value="ECO:0007669"/>
    <property type="project" value="InterPro"/>
</dbReference>
<dbReference type="EMBL" id="APVH01000009">
    <property type="protein sequence ID" value="EPX85287.1"/>
    <property type="molecule type" value="Genomic_DNA"/>
</dbReference>
<dbReference type="SUPFAM" id="SSF51182">
    <property type="entry name" value="RmlC-like cupins"/>
    <property type="match status" value="1"/>
</dbReference>
<keyword evidence="1" id="KW-0805">Transcription regulation</keyword>
<dbReference type="InterPro" id="IPR020449">
    <property type="entry name" value="Tscrpt_reg_AraC-type_HTH"/>
</dbReference>
<reference evidence="6" key="1">
    <citation type="journal article" date="2014" name="Stand. Genomic Sci.">
        <title>Genome sequence of the exopolysaccharide-producing Salipiger mucosus type strain (DSM 16094(T)), a moderately halophilic member of the Roseobacter clade.</title>
        <authorList>
            <person name="Riedel T."/>
            <person name="Spring S."/>
            <person name="Fiebig A."/>
            <person name="Petersen J."/>
            <person name="Kyrpides N.C."/>
            <person name="Goker M."/>
            <person name="Klenk H.P."/>
        </authorList>
    </citation>
    <scope>NUCLEOTIDE SEQUENCE [LARGE SCALE GENOMIC DNA]</scope>
    <source>
        <strain evidence="6">DSM 16094</strain>
    </source>
</reference>
<dbReference type="RefSeq" id="WP_020039855.1">
    <property type="nucleotide sequence ID" value="NZ_KE557273.1"/>
</dbReference>
<dbReference type="InterPro" id="IPR009057">
    <property type="entry name" value="Homeodomain-like_sf"/>
</dbReference>
<dbReference type="GO" id="GO:0003700">
    <property type="term" value="F:DNA-binding transcription factor activity"/>
    <property type="evidence" value="ECO:0007669"/>
    <property type="project" value="InterPro"/>
</dbReference>